<keyword evidence="1" id="KW-1133">Transmembrane helix</keyword>
<protein>
    <submittedName>
        <fullName evidence="2">Uncharacterized protein</fullName>
    </submittedName>
</protein>
<comment type="caution">
    <text evidence="2">The sequence shown here is derived from an EMBL/GenBank/DDBJ whole genome shotgun (WGS) entry which is preliminary data.</text>
</comment>
<reference evidence="3" key="2">
    <citation type="submission" date="2019-12" db="EMBL/GenBank/DDBJ databases">
        <title>The whole-genome sequencing of Haloarcula japonica strain pws8.</title>
        <authorList>
            <person name="Verma D.K."/>
            <person name="Gopal K."/>
            <person name="Prasad E.S."/>
        </authorList>
    </citation>
    <scope>NUCLEOTIDE SEQUENCE</scope>
    <source>
        <strain evidence="3">Pws8</strain>
    </source>
</reference>
<sequence length="153" mass="16175">MFETHVDTLSLWVGLGTVSVAVLGVVVGLPTTAPPDATAAAATIDEVTTSPPGSVAHRRLVATEWTFDGREIRLRNDGGSATARLIRTAVPARTDGLQAVVNGEQPEAVYDSPDAFSRATRQARTADDGWRLAPDRVTVRRVVWGGTDVTIVG</sequence>
<keyword evidence="1" id="KW-0812">Transmembrane</keyword>
<feature type="transmembrane region" description="Helical" evidence="1">
    <location>
        <begin position="9"/>
        <end position="29"/>
    </location>
</feature>
<dbReference type="RefSeq" id="WP_053967458.1">
    <property type="nucleotide sequence ID" value="NZ_JAWJXX010000016.1"/>
</dbReference>
<proteinExistence type="predicted"/>
<name>A0A0N0BPD2_9EURY</name>
<dbReference type="InterPro" id="IPR055707">
    <property type="entry name" value="DUF7283"/>
</dbReference>
<evidence type="ECO:0000313" key="2">
    <source>
        <dbReference type="EMBL" id="KOX93770.1"/>
    </source>
</evidence>
<keyword evidence="1" id="KW-0472">Membrane</keyword>
<dbReference type="Proteomes" id="UP000610611">
    <property type="component" value="Unassembled WGS sequence"/>
</dbReference>
<organism evidence="2 4">
    <name type="scientific">Haloarcula rubripromontorii</name>
    <dbReference type="NCBI Taxonomy" id="1705562"/>
    <lineage>
        <taxon>Archaea</taxon>
        <taxon>Methanobacteriati</taxon>
        <taxon>Methanobacteriota</taxon>
        <taxon>Stenosarchaea group</taxon>
        <taxon>Halobacteria</taxon>
        <taxon>Halobacteriales</taxon>
        <taxon>Haloarculaceae</taxon>
        <taxon>Haloarcula</taxon>
    </lineage>
</organism>
<reference evidence="2 4" key="1">
    <citation type="submission" date="2015-08" db="EMBL/GenBank/DDBJ databases">
        <title>Genomes of Isolates from Cabo Rojo, PR.</title>
        <authorList>
            <person name="Sanchez-Nieves R.L."/>
            <person name="Montalvo-Rodriguez R."/>
        </authorList>
    </citation>
    <scope>NUCLEOTIDE SEQUENCE [LARGE SCALE GENOMIC DNA]</scope>
    <source>
        <strain evidence="2 4">SL3</strain>
    </source>
</reference>
<accession>A0A0N0BPD2</accession>
<evidence type="ECO:0000256" key="1">
    <source>
        <dbReference type="SAM" id="Phobius"/>
    </source>
</evidence>
<dbReference type="PATRIC" id="fig|1705562.3.peg.2585"/>
<keyword evidence="4" id="KW-1185">Reference proteome</keyword>
<evidence type="ECO:0000313" key="4">
    <source>
        <dbReference type="Proteomes" id="UP000037729"/>
    </source>
</evidence>
<dbReference type="Pfam" id="PF23954">
    <property type="entry name" value="DUF7283"/>
    <property type="match status" value="1"/>
</dbReference>
<evidence type="ECO:0000313" key="3">
    <source>
        <dbReference type="EMBL" id="NLV05672.1"/>
    </source>
</evidence>
<dbReference type="EMBL" id="LIUF01000002">
    <property type="protein sequence ID" value="KOX93770.1"/>
    <property type="molecule type" value="Genomic_DNA"/>
</dbReference>
<dbReference type="Proteomes" id="UP000037729">
    <property type="component" value="Unassembled WGS sequence"/>
</dbReference>
<dbReference type="STRING" id="1705562.AMS69_07575"/>
<gene>
    <name evidence="2" type="ORF">AMS69_07575</name>
    <name evidence="3" type="ORF">GOC83_05915</name>
</gene>
<dbReference type="AlphaFoldDB" id="A0A0N0BPD2"/>
<dbReference type="EMBL" id="WOWB01000001">
    <property type="protein sequence ID" value="NLV05672.1"/>
    <property type="molecule type" value="Genomic_DNA"/>
</dbReference>
<dbReference type="OrthoDB" id="157493at2157"/>